<keyword evidence="3 7" id="KW-0808">Transferase</keyword>
<protein>
    <recommendedName>
        <fullName evidence="1">peptide chain release factor N(5)-glutamine methyltransferase</fullName>
        <ecNumber evidence="1">2.1.1.297</ecNumber>
    </recommendedName>
</protein>
<gene>
    <name evidence="7" type="ORF">HNR10_005970</name>
</gene>
<reference evidence="7 8" key="1">
    <citation type="submission" date="2020-07" db="EMBL/GenBank/DDBJ databases">
        <title>Sequencing the genomes of 1000 actinobacteria strains.</title>
        <authorList>
            <person name="Klenk H.-P."/>
        </authorList>
    </citation>
    <scope>NUCLEOTIDE SEQUENCE [LARGE SCALE GENOMIC DNA]</scope>
    <source>
        <strain evidence="7 8">DSM 44442</strain>
    </source>
</reference>
<dbReference type="GO" id="GO:0102559">
    <property type="term" value="F:peptide chain release factor N(5)-glutamine methyltransferase activity"/>
    <property type="evidence" value="ECO:0007669"/>
    <property type="project" value="UniProtKB-EC"/>
</dbReference>
<evidence type="ECO:0000256" key="1">
    <source>
        <dbReference type="ARBA" id="ARBA00012771"/>
    </source>
</evidence>
<proteinExistence type="predicted"/>
<dbReference type="GO" id="GO:0032259">
    <property type="term" value="P:methylation"/>
    <property type="evidence" value="ECO:0007669"/>
    <property type="project" value="UniProtKB-KW"/>
</dbReference>
<dbReference type="InterPro" id="IPR004556">
    <property type="entry name" value="HemK-like"/>
</dbReference>
<dbReference type="Gene3D" id="3.40.50.150">
    <property type="entry name" value="Vaccinia Virus protein VP39"/>
    <property type="match status" value="1"/>
</dbReference>
<evidence type="ECO:0000313" key="8">
    <source>
        <dbReference type="Proteomes" id="UP000572051"/>
    </source>
</evidence>
<dbReference type="InterPro" id="IPR022446">
    <property type="entry name" value="MeTrfrase_put"/>
</dbReference>
<name>A0A7Z0JE58_9ACTN</name>
<dbReference type="EC" id="2.1.1.297" evidence="1"/>
<evidence type="ECO:0000256" key="4">
    <source>
        <dbReference type="ARBA" id="ARBA00022691"/>
    </source>
</evidence>
<evidence type="ECO:0000256" key="5">
    <source>
        <dbReference type="ARBA" id="ARBA00048391"/>
    </source>
</evidence>
<dbReference type="Proteomes" id="UP000572051">
    <property type="component" value="Unassembled WGS sequence"/>
</dbReference>
<keyword evidence="2 7" id="KW-0489">Methyltransferase</keyword>
<comment type="catalytic activity">
    <reaction evidence="5">
        <text>L-glutaminyl-[peptide chain release factor] + S-adenosyl-L-methionine = N(5)-methyl-L-glutaminyl-[peptide chain release factor] + S-adenosyl-L-homocysteine + H(+)</text>
        <dbReference type="Rhea" id="RHEA:42896"/>
        <dbReference type="Rhea" id="RHEA-COMP:10271"/>
        <dbReference type="Rhea" id="RHEA-COMP:10272"/>
        <dbReference type="ChEBI" id="CHEBI:15378"/>
        <dbReference type="ChEBI" id="CHEBI:30011"/>
        <dbReference type="ChEBI" id="CHEBI:57856"/>
        <dbReference type="ChEBI" id="CHEBI:59789"/>
        <dbReference type="ChEBI" id="CHEBI:61891"/>
        <dbReference type="EC" id="2.1.1.297"/>
    </reaction>
</comment>
<comment type="caution">
    <text evidence="7">The sequence shown here is derived from an EMBL/GenBank/DDBJ whole genome shotgun (WGS) entry which is preliminary data.</text>
</comment>
<dbReference type="PANTHER" id="PTHR18895:SF74">
    <property type="entry name" value="MTRF1L RELEASE FACTOR GLUTAMINE METHYLTRANSFERASE"/>
    <property type="match status" value="1"/>
</dbReference>
<dbReference type="RefSeq" id="WP_179829285.1">
    <property type="nucleotide sequence ID" value="NZ_JACCFS010000001.1"/>
</dbReference>
<dbReference type="InterPro" id="IPR007848">
    <property type="entry name" value="Small_mtfrase_dom"/>
</dbReference>
<evidence type="ECO:0000259" key="6">
    <source>
        <dbReference type="Pfam" id="PF05175"/>
    </source>
</evidence>
<feature type="domain" description="Methyltransferase small" evidence="6">
    <location>
        <begin position="83"/>
        <end position="171"/>
    </location>
</feature>
<accession>A0A7Z0JE58</accession>
<dbReference type="EMBL" id="JACCFS010000001">
    <property type="protein sequence ID" value="NYJ38089.1"/>
    <property type="molecule type" value="Genomic_DNA"/>
</dbReference>
<dbReference type="PANTHER" id="PTHR18895">
    <property type="entry name" value="HEMK METHYLTRANSFERASE"/>
    <property type="match status" value="1"/>
</dbReference>
<evidence type="ECO:0000256" key="3">
    <source>
        <dbReference type="ARBA" id="ARBA00022679"/>
    </source>
</evidence>
<dbReference type="InterPro" id="IPR050320">
    <property type="entry name" value="N5-glutamine_MTase"/>
</dbReference>
<evidence type="ECO:0000256" key="2">
    <source>
        <dbReference type="ARBA" id="ARBA00022603"/>
    </source>
</evidence>
<dbReference type="SUPFAM" id="SSF53335">
    <property type="entry name" value="S-adenosyl-L-methionine-dependent methyltransferases"/>
    <property type="match status" value="1"/>
</dbReference>
<dbReference type="InterPro" id="IPR029063">
    <property type="entry name" value="SAM-dependent_MTases_sf"/>
</dbReference>
<dbReference type="Pfam" id="PF05175">
    <property type="entry name" value="MTS"/>
    <property type="match status" value="1"/>
</dbReference>
<dbReference type="NCBIfam" id="TIGR03704">
    <property type="entry name" value="PrmC_rel_meth"/>
    <property type="match status" value="1"/>
</dbReference>
<sequence length="260" mass="27983">MVLPHPDADPSSALVQRLRRAGCVFAEDEAALITATARTPDELDRMARHRSAGLPLQHVLGWARFCGLRLRVDPGVFVPRPRSEFLAHQATALAPPTGVAVDLCCGTGALGAALTHHHPGLRLHATDIDPASLACARHNLPRAHLHQGDLFHALPDHLAHTVDILLANVPYVPSGHIALLPPEAREHEQHRALDGGPDGLDLVRRVSDQAPHWLAPGGHLLVEVSDDQVPTARDAFTRAGLTCRVRHSPEQEATVIIGTL</sequence>
<dbReference type="NCBIfam" id="TIGR00536">
    <property type="entry name" value="hemK_fam"/>
    <property type="match status" value="1"/>
</dbReference>
<keyword evidence="4" id="KW-0949">S-adenosyl-L-methionine</keyword>
<dbReference type="AlphaFoldDB" id="A0A7Z0JE58"/>
<evidence type="ECO:0000313" key="7">
    <source>
        <dbReference type="EMBL" id="NYJ38089.1"/>
    </source>
</evidence>
<dbReference type="CDD" id="cd02440">
    <property type="entry name" value="AdoMet_MTases"/>
    <property type="match status" value="1"/>
</dbReference>
<keyword evidence="8" id="KW-1185">Reference proteome</keyword>
<organism evidence="7 8">
    <name type="scientific">Nocardiopsis aegyptia</name>
    <dbReference type="NCBI Taxonomy" id="220378"/>
    <lineage>
        <taxon>Bacteria</taxon>
        <taxon>Bacillati</taxon>
        <taxon>Actinomycetota</taxon>
        <taxon>Actinomycetes</taxon>
        <taxon>Streptosporangiales</taxon>
        <taxon>Nocardiopsidaceae</taxon>
        <taxon>Nocardiopsis</taxon>
    </lineage>
</organism>